<dbReference type="EMBL" id="LAZR01000254">
    <property type="protein sequence ID" value="KKN78990.1"/>
    <property type="molecule type" value="Genomic_DNA"/>
</dbReference>
<gene>
    <name evidence="1" type="ORF">LCGC14_0344660</name>
</gene>
<reference evidence="1" key="1">
    <citation type="journal article" date="2015" name="Nature">
        <title>Complex archaea that bridge the gap between prokaryotes and eukaryotes.</title>
        <authorList>
            <person name="Spang A."/>
            <person name="Saw J.H."/>
            <person name="Jorgensen S.L."/>
            <person name="Zaremba-Niedzwiedzka K."/>
            <person name="Martijn J."/>
            <person name="Lind A.E."/>
            <person name="van Eijk R."/>
            <person name="Schleper C."/>
            <person name="Guy L."/>
            <person name="Ettema T.J."/>
        </authorList>
    </citation>
    <scope>NUCLEOTIDE SEQUENCE</scope>
</reference>
<name>A0A0F9TCM7_9ZZZZ</name>
<sequence>MNRSFRVRILGCDYDLRPGESDELHSRWGFMSIQKREIVYATHMDESTIKDTVFHELIHVADLATSTESNELTEQQVMRIGAVLFGILRDHDSLVEWLLGEE</sequence>
<organism evidence="1">
    <name type="scientific">marine sediment metagenome</name>
    <dbReference type="NCBI Taxonomy" id="412755"/>
    <lineage>
        <taxon>unclassified sequences</taxon>
        <taxon>metagenomes</taxon>
        <taxon>ecological metagenomes</taxon>
    </lineage>
</organism>
<evidence type="ECO:0000313" key="1">
    <source>
        <dbReference type="EMBL" id="KKN78990.1"/>
    </source>
</evidence>
<proteinExistence type="predicted"/>
<accession>A0A0F9TCM7</accession>
<dbReference type="AlphaFoldDB" id="A0A0F9TCM7"/>
<comment type="caution">
    <text evidence="1">The sequence shown here is derived from an EMBL/GenBank/DDBJ whole genome shotgun (WGS) entry which is preliminary data.</text>
</comment>
<protein>
    <submittedName>
        <fullName evidence="1">Uncharacterized protein</fullName>
    </submittedName>
</protein>